<evidence type="ECO:0000313" key="2">
    <source>
        <dbReference type="WBParaSite" id="JU765_v2.g12429.t1"/>
    </source>
</evidence>
<dbReference type="Proteomes" id="UP000887576">
    <property type="component" value="Unplaced"/>
</dbReference>
<name>A0AC34Q2W1_9BILA</name>
<proteinExistence type="predicted"/>
<organism evidence="1 2">
    <name type="scientific">Panagrolaimus sp. JU765</name>
    <dbReference type="NCBI Taxonomy" id="591449"/>
    <lineage>
        <taxon>Eukaryota</taxon>
        <taxon>Metazoa</taxon>
        <taxon>Ecdysozoa</taxon>
        <taxon>Nematoda</taxon>
        <taxon>Chromadorea</taxon>
        <taxon>Rhabditida</taxon>
        <taxon>Tylenchina</taxon>
        <taxon>Panagrolaimomorpha</taxon>
        <taxon>Panagrolaimoidea</taxon>
        <taxon>Panagrolaimidae</taxon>
        <taxon>Panagrolaimus</taxon>
    </lineage>
</organism>
<dbReference type="WBParaSite" id="JU765_v2.g12429.t1">
    <property type="protein sequence ID" value="JU765_v2.g12429.t1"/>
    <property type="gene ID" value="JU765_v2.g12429"/>
</dbReference>
<protein>
    <submittedName>
        <fullName evidence="2">AIG1-type G domain-containing protein</fullName>
    </submittedName>
</protein>
<evidence type="ECO:0000313" key="1">
    <source>
        <dbReference type="Proteomes" id="UP000887576"/>
    </source>
</evidence>
<reference evidence="2" key="1">
    <citation type="submission" date="2022-11" db="UniProtKB">
        <authorList>
            <consortium name="WormBaseParasite"/>
        </authorList>
    </citation>
    <scope>IDENTIFICATION</scope>
</reference>
<sequence length="368" mass="42128">MENPKTYTIVVVGATVVGKSTLISAMENYLKWPKLEDAAKHLNKLEIRIPVQFTVTRKTGQSQVVSAGFADDKIQKNENFNNSGESVTQKPKVHLFKYGNDTVRIIDTPGLADTRGTDQDEINLKLIQKMAKNQEQIHGICIFIKSNDSKLTPQFEMTVRQLLSVFPKSALNNVFFFFTHCVGTYFGIGDVMNPLKELQKKYEESHGSTFSLEWNKMHCVDSESFRYLVCRKQNVEYSTRSEADFYYAWDKSAEEISTFFEIVKTIQPIPANKIEASRKLAKWTDAMKMKKPFIKPGQKAAYDHALECLKFMTKRHTLVLNKPELKTNIEFLSKNEFCEAIDEFLNVAEDGGLTLQKCKELVKILEDE</sequence>
<accession>A0AC34Q2W1</accession>